<accession>A0A4V5ZXC7</accession>
<comment type="caution">
    <text evidence="1">The sequence shown here is derived from an EMBL/GenBank/DDBJ whole genome shotgun (WGS) entry which is preliminary data.</text>
</comment>
<evidence type="ECO:0000313" key="1">
    <source>
        <dbReference type="EMBL" id="TKR58335.1"/>
    </source>
</evidence>
<proteinExistence type="predicted"/>
<evidence type="ECO:0000313" key="2">
    <source>
        <dbReference type="Proteomes" id="UP000298663"/>
    </source>
</evidence>
<organism evidence="1 2">
    <name type="scientific">Steinernema carpocapsae</name>
    <name type="common">Entomopathogenic nematode</name>
    <dbReference type="NCBI Taxonomy" id="34508"/>
    <lineage>
        <taxon>Eukaryota</taxon>
        <taxon>Metazoa</taxon>
        <taxon>Ecdysozoa</taxon>
        <taxon>Nematoda</taxon>
        <taxon>Chromadorea</taxon>
        <taxon>Rhabditida</taxon>
        <taxon>Tylenchina</taxon>
        <taxon>Panagrolaimomorpha</taxon>
        <taxon>Strongyloidoidea</taxon>
        <taxon>Steinernematidae</taxon>
        <taxon>Steinernema</taxon>
    </lineage>
</organism>
<dbReference type="Proteomes" id="UP000298663">
    <property type="component" value="Unassembled WGS sequence"/>
</dbReference>
<dbReference type="AlphaFoldDB" id="A0A4V5ZXC7"/>
<sequence length="131" mass="15238">MKCFLCYMLYNLEDFKQDLLANPQMNSLRCSHFFTICALGISQVGNNHLVRLLHFVKQHVSRTFFGKAKEQNPEAHEELSSFSVVGLVICIKAAFACRRGFPTTADLKPRHVNLLNKIWANQYFHAQRFWM</sequence>
<protein>
    <submittedName>
        <fullName evidence="1">Uncharacterized protein</fullName>
    </submittedName>
</protein>
<keyword evidence="2" id="KW-1185">Reference proteome</keyword>
<dbReference type="EMBL" id="AZBU02000013">
    <property type="protein sequence ID" value="TKR58335.1"/>
    <property type="molecule type" value="Genomic_DNA"/>
</dbReference>
<name>A0A4V5ZXC7_STECR</name>
<reference evidence="1 2" key="2">
    <citation type="journal article" date="2019" name="G3 (Bethesda)">
        <title>Hybrid Assembly of the Genome of the Entomopathogenic Nematode Steinernema carpocapsae Identifies the X-Chromosome.</title>
        <authorList>
            <person name="Serra L."/>
            <person name="Macchietto M."/>
            <person name="Macias-Munoz A."/>
            <person name="McGill C.J."/>
            <person name="Rodriguez I.M."/>
            <person name="Rodriguez B."/>
            <person name="Murad R."/>
            <person name="Mortazavi A."/>
        </authorList>
    </citation>
    <scope>NUCLEOTIDE SEQUENCE [LARGE SCALE GENOMIC DNA]</scope>
    <source>
        <strain evidence="1 2">ALL</strain>
    </source>
</reference>
<gene>
    <name evidence="1" type="ORF">L596_029793</name>
</gene>
<reference evidence="1 2" key="1">
    <citation type="journal article" date="2015" name="Genome Biol.">
        <title>Comparative genomics of Steinernema reveals deeply conserved gene regulatory networks.</title>
        <authorList>
            <person name="Dillman A.R."/>
            <person name="Macchietto M."/>
            <person name="Porter C.F."/>
            <person name="Rogers A."/>
            <person name="Williams B."/>
            <person name="Antoshechkin I."/>
            <person name="Lee M.M."/>
            <person name="Goodwin Z."/>
            <person name="Lu X."/>
            <person name="Lewis E.E."/>
            <person name="Goodrich-Blair H."/>
            <person name="Stock S.P."/>
            <person name="Adams B.J."/>
            <person name="Sternberg P.W."/>
            <person name="Mortazavi A."/>
        </authorList>
    </citation>
    <scope>NUCLEOTIDE SEQUENCE [LARGE SCALE GENOMIC DNA]</scope>
    <source>
        <strain evidence="1 2">ALL</strain>
    </source>
</reference>